<evidence type="ECO:0000313" key="3">
    <source>
        <dbReference type="Proteomes" id="UP000234254"/>
    </source>
</evidence>
<accession>A0A2I1DFT3</accession>
<proteinExistence type="predicted"/>
<reference evidence="2" key="1">
    <citation type="submission" date="2016-12" db="EMBL/GenBank/DDBJ databases">
        <title>The genomes of Aspergillus section Nigri reveals drivers in fungal speciation.</title>
        <authorList>
            <consortium name="DOE Joint Genome Institute"/>
            <person name="Vesth T.C."/>
            <person name="Nybo J."/>
            <person name="Theobald S."/>
            <person name="Brandl J."/>
            <person name="Frisvad J.C."/>
            <person name="Nielsen K.F."/>
            <person name="Lyhne E.K."/>
            <person name="Kogle M.E."/>
            <person name="Kuo A."/>
            <person name="Riley R."/>
            <person name="Clum A."/>
            <person name="Nolan M."/>
            <person name="Lipzen A."/>
            <person name="Salamov A."/>
            <person name="Henrissat B."/>
            <person name="Wiebenga A."/>
            <person name="De vries R.P."/>
            <person name="Grigoriev I.V."/>
            <person name="Mortensen U.H."/>
            <person name="Andersen M.R."/>
            <person name="Baker S.E."/>
        </authorList>
    </citation>
    <scope>NUCLEOTIDE SEQUENCE</scope>
    <source>
        <strain evidence="2">IBT 28561</strain>
    </source>
</reference>
<name>A0A2I1DFT3_ASPC2</name>
<gene>
    <name evidence="2" type="ORF">P168DRAFT_314791</name>
</gene>
<dbReference type="RefSeq" id="XP_024697326.1">
    <property type="nucleotide sequence ID" value="XM_024839834.1"/>
</dbReference>
<feature type="compositionally biased region" description="Low complexity" evidence="1">
    <location>
        <begin position="301"/>
        <end position="316"/>
    </location>
</feature>
<dbReference type="OrthoDB" id="506431at2759"/>
<evidence type="ECO:0000313" key="2">
    <source>
        <dbReference type="EMBL" id="PKY08732.1"/>
    </source>
</evidence>
<dbReference type="Proteomes" id="UP000234254">
    <property type="component" value="Unassembled WGS sequence"/>
</dbReference>
<organism evidence="2 3">
    <name type="scientific">Aspergillus campestris (strain IBT 28561)</name>
    <dbReference type="NCBI Taxonomy" id="1392248"/>
    <lineage>
        <taxon>Eukaryota</taxon>
        <taxon>Fungi</taxon>
        <taxon>Dikarya</taxon>
        <taxon>Ascomycota</taxon>
        <taxon>Pezizomycotina</taxon>
        <taxon>Eurotiomycetes</taxon>
        <taxon>Eurotiomycetidae</taxon>
        <taxon>Eurotiales</taxon>
        <taxon>Aspergillaceae</taxon>
        <taxon>Aspergillus</taxon>
        <taxon>Aspergillus subgen. Circumdati</taxon>
    </lineage>
</organism>
<feature type="region of interest" description="Disordered" evidence="1">
    <location>
        <begin position="196"/>
        <end position="277"/>
    </location>
</feature>
<feature type="region of interest" description="Disordered" evidence="1">
    <location>
        <begin position="294"/>
        <end position="340"/>
    </location>
</feature>
<evidence type="ECO:0000256" key="1">
    <source>
        <dbReference type="SAM" id="MobiDB-lite"/>
    </source>
</evidence>
<feature type="compositionally biased region" description="Basic and acidic residues" evidence="1">
    <location>
        <begin position="238"/>
        <end position="250"/>
    </location>
</feature>
<dbReference type="AlphaFoldDB" id="A0A2I1DFT3"/>
<dbReference type="VEuPathDB" id="FungiDB:P168DRAFT_314791"/>
<dbReference type="EMBL" id="MSFM01000001">
    <property type="protein sequence ID" value="PKY08732.1"/>
    <property type="molecule type" value="Genomic_DNA"/>
</dbReference>
<protein>
    <submittedName>
        <fullName evidence="2">Uncharacterized protein</fullName>
    </submittedName>
</protein>
<keyword evidence="3" id="KW-1185">Reference proteome</keyword>
<comment type="caution">
    <text evidence="2">The sequence shown here is derived from an EMBL/GenBank/DDBJ whole genome shotgun (WGS) entry which is preliminary data.</text>
</comment>
<sequence length="388" mass="43500">MWLYRGVQSAVFYYATCTPCANSVDRRKRMKDAARSRRENAKIDAVVTDQPRPFAQPTAFSTNQGWNEEIALGPGPPPRRHRNNHRRTDSWNTDARSLDASELELEGLQKKDKSVLKHQLGDRWNRMRYQREDEPLWGEEVEVKGSSVGLSGRGRADEDSNSKYYIARVPPVNDLHPPIVSGPKSKAETRWMLQPPPSAKVMAGKERFSSSSSSPTEATRRTIPEKNATGPTSSPQETSHRSSRAPERKPKPSIRVTPSGYRSREPAGPDSRVPQLLPSASVYGRDESKFVIPESLHSRSDSSSPPSPTDSSPGVSLHSPDTPVSRPVSKRMNDGDKVHHPQISKTLSTLQRDTNKVQCIHVEINDPHDDVAVGHFEQIRPWRWSMDI</sequence>
<feature type="region of interest" description="Disordered" evidence="1">
    <location>
        <begin position="58"/>
        <end position="94"/>
    </location>
</feature>
<dbReference type="GeneID" id="36547358"/>